<sequence>MSVEGHTRKQVQMHAVARNITQQFVSKAPPQFKDTFAYGKVFYSSLDGRPVTVEEYVPGDFVKYVNNDGQCLEAPSEEYDVAFGKAECLVHFSYNYSNKKMMLLDIQGSMFNLYDPEIATAELNDELDDSGEFYFCAGNLSCLSISKFNR</sequence>
<keyword evidence="2" id="KW-1185">Reference proteome</keyword>
<accession>A0A6S7HJA4</accession>
<evidence type="ECO:0000313" key="2">
    <source>
        <dbReference type="Proteomes" id="UP001152795"/>
    </source>
</evidence>
<dbReference type="GO" id="GO:0004674">
    <property type="term" value="F:protein serine/threonine kinase activity"/>
    <property type="evidence" value="ECO:0007669"/>
    <property type="project" value="InterPro"/>
</dbReference>
<gene>
    <name evidence="1" type="ORF">PACLA_8A076634</name>
</gene>
<organism evidence="1 2">
    <name type="scientific">Paramuricea clavata</name>
    <name type="common">Red gorgonian</name>
    <name type="synonym">Violescent sea-whip</name>
    <dbReference type="NCBI Taxonomy" id="317549"/>
    <lineage>
        <taxon>Eukaryota</taxon>
        <taxon>Metazoa</taxon>
        <taxon>Cnidaria</taxon>
        <taxon>Anthozoa</taxon>
        <taxon>Octocorallia</taxon>
        <taxon>Malacalcyonacea</taxon>
        <taxon>Plexauridae</taxon>
        <taxon>Paramuricea</taxon>
    </lineage>
</organism>
<dbReference type="PROSITE" id="PS51158">
    <property type="entry name" value="ALPHA_KINASE"/>
    <property type="match status" value="1"/>
</dbReference>
<reference evidence="1" key="1">
    <citation type="submission" date="2020-04" db="EMBL/GenBank/DDBJ databases">
        <authorList>
            <person name="Alioto T."/>
            <person name="Alioto T."/>
            <person name="Gomez Garrido J."/>
        </authorList>
    </citation>
    <scope>NUCLEOTIDE SEQUENCE</scope>
    <source>
        <strain evidence="1">A484AB</strain>
    </source>
</reference>
<dbReference type="SUPFAM" id="SSF56112">
    <property type="entry name" value="Protein kinase-like (PK-like)"/>
    <property type="match status" value="1"/>
</dbReference>
<dbReference type="AlphaFoldDB" id="A0A6S7HJA4"/>
<dbReference type="Proteomes" id="UP001152795">
    <property type="component" value="Unassembled WGS sequence"/>
</dbReference>
<comment type="caution">
    <text evidence="1">The sequence shown here is derived from an EMBL/GenBank/DDBJ whole genome shotgun (WGS) entry which is preliminary data.</text>
</comment>
<dbReference type="Pfam" id="PF02816">
    <property type="entry name" value="Alpha_kinase"/>
    <property type="match status" value="1"/>
</dbReference>
<dbReference type="OrthoDB" id="5981012at2759"/>
<dbReference type="InterPro" id="IPR004166">
    <property type="entry name" value="a-kinase_dom"/>
</dbReference>
<dbReference type="Gene3D" id="3.20.200.10">
    <property type="entry name" value="MHCK/EF2 kinase"/>
    <property type="match status" value="1"/>
</dbReference>
<name>A0A6S7HJA4_PARCT</name>
<protein>
    <submittedName>
        <fullName evidence="1">Transient receptor potential cation channel subfamily M member 6</fullName>
    </submittedName>
</protein>
<dbReference type="EMBL" id="CACRXK020004577">
    <property type="protein sequence ID" value="CAB4003250.1"/>
    <property type="molecule type" value="Genomic_DNA"/>
</dbReference>
<proteinExistence type="predicted"/>
<dbReference type="InterPro" id="IPR011009">
    <property type="entry name" value="Kinase-like_dom_sf"/>
</dbReference>
<dbReference type="GO" id="GO:0005524">
    <property type="term" value="F:ATP binding"/>
    <property type="evidence" value="ECO:0007669"/>
    <property type="project" value="InterPro"/>
</dbReference>
<keyword evidence="1" id="KW-0675">Receptor</keyword>
<evidence type="ECO:0000313" key="1">
    <source>
        <dbReference type="EMBL" id="CAB4003250.1"/>
    </source>
</evidence>